<dbReference type="Pfam" id="PF05101">
    <property type="entry name" value="VirB3"/>
    <property type="match status" value="1"/>
</dbReference>
<comment type="subcellular location">
    <subcellularLocation>
        <location evidence="1">Membrane</location>
    </subcellularLocation>
</comment>
<dbReference type="InterPro" id="IPR007792">
    <property type="entry name" value="T4SS_VirB3/TrbD/AvhB"/>
</dbReference>
<dbReference type="EMBL" id="KM017070">
    <property type="protein sequence ID" value="AJW29405.1"/>
    <property type="molecule type" value="Genomic_DNA"/>
</dbReference>
<reference evidence="6" key="1">
    <citation type="submission" date="2014-06" db="EMBL/GenBank/DDBJ databases">
        <title>Molecular and ecological studies on carbamate pesticide degrading bacteria isolated from agricultural soils.</title>
        <authorList>
            <person name="Kim D.-U."/>
            <person name="Ka J.-O."/>
        </authorList>
    </citation>
    <scope>NUCLEOTIDE SEQUENCE</scope>
    <source>
        <strain evidence="6">NS2</strain>
        <plasmid evidence="6">201</plasmid>
    </source>
</reference>
<keyword evidence="3 5" id="KW-1133">Transmembrane helix</keyword>
<proteinExistence type="predicted"/>
<evidence type="ECO:0000256" key="3">
    <source>
        <dbReference type="ARBA" id="ARBA00022989"/>
    </source>
</evidence>
<evidence type="ECO:0000313" key="6">
    <source>
        <dbReference type="EMBL" id="AJW29405.1"/>
    </source>
</evidence>
<feature type="transmembrane region" description="Helical" evidence="5">
    <location>
        <begin position="49"/>
        <end position="66"/>
    </location>
</feature>
<sequence length="114" mass="12542">MGEEREEIARNTLFLAVTRPALWAGIPIEAAVPILLVSAIVLIGTNNPIYALITAAVCYGLARIVVRQDVNAFRLIFLFFRTKAANRNRTFWGGSSYTPLPLKGIARKGFGRHG</sequence>
<dbReference type="AlphaFoldDB" id="A0A0D4ZZD8"/>
<evidence type="ECO:0000256" key="5">
    <source>
        <dbReference type="SAM" id="Phobius"/>
    </source>
</evidence>
<keyword evidence="6" id="KW-0614">Plasmid</keyword>
<geneLocation type="plasmid" evidence="6">
    <name>201</name>
</geneLocation>
<evidence type="ECO:0000256" key="1">
    <source>
        <dbReference type="ARBA" id="ARBA00004370"/>
    </source>
</evidence>
<accession>A0A0D4ZZD8</accession>
<dbReference type="NCBIfam" id="NF010428">
    <property type="entry name" value="PRK13854.1"/>
    <property type="match status" value="1"/>
</dbReference>
<gene>
    <name evidence="6" type="ORF">plasmid201_217</name>
</gene>
<evidence type="ECO:0000256" key="2">
    <source>
        <dbReference type="ARBA" id="ARBA00022692"/>
    </source>
</evidence>
<protein>
    <submittedName>
        <fullName evidence="6">Inner membrane protein forms channel for type IV secretion of T-DNA complex, VirB3</fullName>
    </submittedName>
</protein>
<keyword evidence="4 5" id="KW-0472">Membrane</keyword>
<dbReference type="GO" id="GO:0016020">
    <property type="term" value="C:membrane"/>
    <property type="evidence" value="ECO:0007669"/>
    <property type="project" value="UniProtKB-SubCell"/>
</dbReference>
<organism evidence="6">
    <name type="scientific">Sphingomonas sp. NS2</name>
    <dbReference type="NCBI Taxonomy" id="908605"/>
    <lineage>
        <taxon>Bacteria</taxon>
        <taxon>Pseudomonadati</taxon>
        <taxon>Pseudomonadota</taxon>
        <taxon>Alphaproteobacteria</taxon>
        <taxon>Sphingomonadales</taxon>
        <taxon>Sphingomonadaceae</taxon>
        <taxon>Sphingomonas</taxon>
    </lineage>
</organism>
<evidence type="ECO:0000256" key="4">
    <source>
        <dbReference type="ARBA" id="ARBA00023136"/>
    </source>
</evidence>
<feature type="transmembrane region" description="Helical" evidence="5">
    <location>
        <begin position="21"/>
        <end position="43"/>
    </location>
</feature>
<name>A0A0D4ZZD8_9SPHN</name>
<keyword evidence="2 5" id="KW-0812">Transmembrane</keyword>